<dbReference type="RefSeq" id="WP_189580462.1">
    <property type="nucleotide sequence ID" value="NZ_BMYV01000001.1"/>
</dbReference>
<keyword evidence="4" id="KW-1185">Reference proteome</keyword>
<dbReference type="Pfam" id="PF13400">
    <property type="entry name" value="Tad"/>
    <property type="match status" value="1"/>
</dbReference>
<evidence type="ECO:0000313" key="4">
    <source>
        <dbReference type="Proteomes" id="UP000600865"/>
    </source>
</evidence>
<evidence type="ECO:0000313" key="3">
    <source>
        <dbReference type="EMBL" id="GGX57644.1"/>
    </source>
</evidence>
<reference evidence="3 4" key="1">
    <citation type="journal article" date="2014" name="Int. J. Syst. Evol. Microbiol.">
        <title>Complete genome sequence of Corynebacterium casei LMG S-19264T (=DSM 44701T), isolated from a smear-ripened cheese.</title>
        <authorList>
            <consortium name="US DOE Joint Genome Institute (JGI-PGF)"/>
            <person name="Walter F."/>
            <person name="Albersmeier A."/>
            <person name="Kalinowski J."/>
            <person name="Ruckert C."/>
        </authorList>
    </citation>
    <scope>NUCLEOTIDE SEQUENCE [LARGE SCALE GENOMIC DNA]</scope>
    <source>
        <strain evidence="3 4">KCTC 23968</strain>
    </source>
</reference>
<accession>A0A918KBL0</accession>
<dbReference type="InterPro" id="IPR028087">
    <property type="entry name" value="Tad_N"/>
</dbReference>
<keyword evidence="1" id="KW-0812">Transmembrane</keyword>
<gene>
    <name evidence="3" type="ORF">GCM10011309_03320</name>
</gene>
<keyword evidence="1" id="KW-0472">Membrane</keyword>
<feature type="domain" description="Putative Flp pilus-assembly TadG-like N-terminal" evidence="2">
    <location>
        <begin position="13"/>
        <end position="57"/>
    </location>
</feature>
<comment type="caution">
    <text evidence="3">The sequence shown here is derived from an EMBL/GenBank/DDBJ whole genome shotgun (WGS) entry which is preliminary data.</text>
</comment>
<proteinExistence type="predicted"/>
<evidence type="ECO:0000259" key="2">
    <source>
        <dbReference type="Pfam" id="PF13400"/>
    </source>
</evidence>
<name>A0A918KBL0_9PROT</name>
<dbReference type="Proteomes" id="UP000600865">
    <property type="component" value="Unassembled WGS sequence"/>
</dbReference>
<sequence>MAASLRKAEGGHVAVIFGLAALPLLVVTTAALDMHEVDRFETHIEAALDAAALAAVSNQSISEAERGDLAKKFFWDNVSKYPERVSLDVVSSKAERVELSATSKIPTSILALTGRDAFKVQSDSAASITQGGVVCMMTLDPNSARSFEISGGATLDAETCAVQINSKNSAAAVIDHGGRAKAADFCVAGGATGPFEPHVNTECGVIADPYIDRLAPDTGDCVDDVALTEKLSSWQAESLGVTLEPGTYCGGLTLRAKVVTFAPGVYTITDGPLFFDYGTVASAEGVTFVFRGRDASLEISEGSKFHISAPKTGPTAGLAFFQDTKTNAKNFPVLPSAETTIRSGGNLEIIGTVYLPHQTVLFRGGSLSQSQAPSTSFIGYRIRIVDGAKIGVAVDHQAAGLPPIEPRHDEGVRLER</sequence>
<dbReference type="AlphaFoldDB" id="A0A918KBL0"/>
<dbReference type="EMBL" id="BMYV01000001">
    <property type="protein sequence ID" value="GGX57644.1"/>
    <property type="molecule type" value="Genomic_DNA"/>
</dbReference>
<evidence type="ECO:0000256" key="1">
    <source>
        <dbReference type="SAM" id="Phobius"/>
    </source>
</evidence>
<keyword evidence="1" id="KW-1133">Transmembrane helix</keyword>
<organism evidence="3 4">
    <name type="scientific">Litorimonas cladophorae</name>
    <dbReference type="NCBI Taxonomy" id="1220491"/>
    <lineage>
        <taxon>Bacteria</taxon>
        <taxon>Pseudomonadati</taxon>
        <taxon>Pseudomonadota</taxon>
        <taxon>Alphaproteobacteria</taxon>
        <taxon>Maricaulales</taxon>
        <taxon>Robiginitomaculaceae</taxon>
    </lineage>
</organism>
<protein>
    <recommendedName>
        <fullName evidence="2">Putative Flp pilus-assembly TadG-like N-terminal domain-containing protein</fullName>
    </recommendedName>
</protein>
<feature type="transmembrane region" description="Helical" evidence="1">
    <location>
        <begin position="12"/>
        <end position="32"/>
    </location>
</feature>